<evidence type="ECO:0000313" key="2">
    <source>
        <dbReference type="EMBL" id="SIN76606.1"/>
    </source>
</evidence>
<name>A0A1N6E0R1_9BURK</name>
<dbReference type="InterPro" id="IPR003718">
    <property type="entry name" value="OsmC/Ohr_fam"/>
</dbReference>
<dbReference type="PANTHER" id="PTHR34352">
    <property type="entry name" value="PROTEIN YHFA"/>
    <property type="match status" value="1"/>
</dbReference>
<dbReference type="InterPro" id="IPR036102">
    <property type="entry name" value="OsmC/Ohrsf"/>
</dbReference>
<dbReference type="PANTHER" id="PTHR34352:SF1">
    <property type="entry name" value="PROTEIN YHFA"/>
    <property type="match status" value="1"/>
</dbReference>
<dbReference type="Proteomes" id="UP000184693">
    <property type="component" value="Unassembled WGS sequence"/>
</dbReference>
<proteinExistence type="predicted"/>
<reference evidence="2 3" key="1">
    <citation type="submission" date="2016-11" db="EMBL/GenBank/DDBJ databases">
        <authorList>
            <person name="Jaros S."/>
            <person name="Januszkiewicz K."/>
            <person name="Wedrychowicz H."/>
        </authorList>
    </citation>
    <scope>NUCLEOTIDE SEQUENCE [LARGE SCALE GENOMIC DNA]</scope>
    <source>
        <strain evidence="2 3">GAS86</strain>
    </source>
</reference>
<evidence type="ECO:0000313" key="3">
    <source>
        <dbReference type="Proteomes" id="UP000184693"/>
    </source>
</evidence>
<dbReference type="Gene3D" id="2.20.25.10">
    <property type="match status" value="1"/>
</dbReference>
<accession>A0A1N6E0R1</accession>
<evidence type="ECO:0000256" key="1">
    <source>
        <dbReference type="SAM" id="MobiDB-lite"/>
    </source>
</evidence>
<dbReference type="AlphaFoldDB" id="A0A1N6E0R1"/>
<organism evidence="2 3">
    <name type="scientific">Paraburkholderia phenazinium</name>
    <dbReference type="NCBI Taxonomy" id="60549"/>
    <lineage>
        <taxon>Bacteria</taxon>
        <taxon>Pseudomonadati</taxon>
        <taxon>Pseudomonadota</taxon>
        <taxon>Betaproteobacteria</taxon>
        <taxon>Burkholderiales</taxon>
        <taxon>Burkholderiaceae</taxon>
        <taxon>Paraburkholderia</taxon>
    </lineage>
</organism>
<dbReference type="NCBIfam" id="NF008009">
    <property type="entry name" value="PRK10738.1"/>
    <property type="match status" value="1"/>
</dbReference>
<gene>
    <name evidence="2" type="ORF">SAMN05444168_0041</name>
</gene>
<dbReference type="SUPFAM" id="SSF82784">
    <property type="entry name" value="OsmC-like"/>
    <property type="match status" value="1"/>
</dbReference>
<feature type="region of interest" description="Disordered" evidence="1">
    <location>
        <begin position="1"/>
        <end position="24"/>
    </location>
</feature>
<dbReference type="EMBL" id="FSRM01000001">
    <property type="protein sequence ID" value="SIN76606.1"/>
    <property type="molecule type" value="Genomic_DNA"/>
</dbReference>
<dbReference type="InterPro" id="IPR015946">
    <property type="entry name" value="KH_dom-like_a/b"/>
</dbReference>
<protein>
    <submittedName>
        <fullName evidence="2">Putative redox protein</fullName>
    </submittedName>
</protein>
<sequence>MPHRSTQGANEHKGVPECPRANAQASGYNGISNTSYASWGTGMECKVSWMGQDGMAFAAETGSGHLVAMDGAPEGGGRNLAPRPMEMVLLGTGGCTAYDVVMILKKSRQEIAGCSVTLKAERASEDPKVFTKVHFHFTVTGKNLNPATVERAINLSHDKYCSASIMIAKTAELTHSFDIVAG</sequence>
<dbReference type="Pfam" id="PF02566">
    <property type="entry name" value="OsmC"/>
    <property type="match status" value="1"/>
</dbReference>
<dbReference type="Gene3D" id="3.30.300.20">
    <property type="match status" value="1"/>
</dbReference>